<proteinExistence type="predicted"/>
<evidence type="ECO:0000313" key="2">
    <source>
        <dbReference type="Proteomes" id="UP000578531"/>
    </source>
</evidence>
<accession>A0A8H6FLZ4</accession>
<gene>
    <name evidence="1" type="ORF">HO173_010871</name>
</gene>
<name>A0A8H6FLZ4_9LECA</name>
<dbReference type="Proteomes" id="UP000578531">
    <property type="component" value="Unassembled WGS sequence"/>
</dbReference>
<dbReference type="GeneID" id="59292517"/>
<dbReference type="EMBL" id="JACCJC010000062">
    <property type="protein sequence ID" value="KAF6230963.1"/>
    <property type="molecule type" value="Genomic_DNA"/>
</dbReference>
<protein>
    <submittedName>
        <fullName evidence="1">Uncharacterized protein</fullName>
    </submittedName>
</protein>
<comment type="caution">
    <text evidence="1">The sequence shown here is derived from an EMBL/GenBank/DDBJ whole genome shotgun (WGS) entry which is preliminary data.</text>
</comment>
<sequence>MGEVFRDIAAIAPHIASSDTVIVRPYLTPQCAPTLEEYLGACRHGDKAKLQKTFMNALTVCSQQKSIDKLIIDLASPLRGELSRFVKSGAGINWLRRQNRFIKRIMGQVRIRHSDINHMNKLTALGSGNQENIANLF</sequence>
<dbReference type="RefSeq" id="XP_037160396.1">
    <property type="nucleotide sequence ID" value="XM_037312756.1"/>
</dbReference>
<keyword evidence="2" id="KW-1185">Reference proteome</keyword>
<evidence type="ECO:0000313" key="1">
    <source>
        <dbReference type="EMBL" id="KAF6230963.1"/>
    </source>
</evidence>
<reference evidence="1 2" key="1">
    <citation type="journal article" date="2020" name="Genomics">
        <title>Complete, high-quality genomes from long-read metagenomic sequencing of two wolf lichen thalli reveals enigmatic genome architecture.</title>
        <authorList>
            <person name="McKenzie S.K."/>
            <person name="Walston R.F."/>
            <person name="Allen J.L."/>
        </authorList>
    </citation>
    <scope>NUCLEOTIDE SEQUENCE [LARGE SCALE GENOMIC DNA]</scope>
    <source>
        <strain evidence="1">WasteWater2</strain>
    </source>
</reference>
<dbReference type="AlphaFoldDB" id="A0A8H6FLZ4"/>
<organism evidence="1 2">
    <name type="scientific">Letharia columbiana</name>
    <dbReference type="NCBI Taxonomy" id="112416"/>
    <lineage>
        <taxon>Eukaryota</taxon>
        <taxon>Fungi</taxon>
        <taxon>Dikarya</taxon>
        <taxon>Ascomycota</taxon>
        <taxon>Pezizomycotina</taxon>
        <taxon>Lecanoromycetes</taxon>
        <taxon>OSLEUM clade</taxon>
        <taxon>Lecanoromycetidae</taxon>
        <taxon>Lecanorales</taxon>
        <taxon>Lecanorineae</taxon>
        <taxon>Parmeliaceae</taxon>
        <taxon>Letharia</taxon>
    </lineage>
</organism>